<proteinExistence type="predicted"/>
<protein>
    <submittedName>
        <fullName evidence="2">Uncharacterized protein</fullName>
    </submittedName>
</protein>
<gene>
    <name evidence="2" type="ORF">QBC42DRAFT_213158</name>
</gene>
<evidence type="ECO:0000256" key="1">
    <source>
        <dbReference type="SAM" id="MobiDB-lite"/>
    </source>
</evidence>
<feature type="region of interest" description="Disordered" evidence="1">
    <location>
        <begin position="339"/>
        <end position="443"/>
    </location>
</feature>
<dbReference type="AlphaFoldDB" id="A0AAV9HB01"/>
<evidence type="ECO:0000313" key="3">
    <source>
        <dbReference type="Proteomes" id="UP001321749"/>
    </source>
</evidence>
<dbReference type="Proteomes" id="UP001321749">
    <property type="component" value="Unassembled WGS sequence"/>
</dbReference>
<sequence>MAPAQQSTWHQQQQARSKVSINVLAPDHYQALDRAIRNVLATDLALTSVAELLDGLPLLGTLSETNYTFVHRLHPIRKHKDLCDGALDQAAAFRDAFDPTVLQFDSSVMQAFQNAEPGSREFKMRLVELVAIAVHHAAVLLHQLKPKLHTDAEIHSITWWRPEPRWEAVGTKGRKVLVPTTDPKPTWFFHPFYMDHEQYPHGLADVAAYWAEDRIFGGIVLFDRGQSGTECNDVYFHSARLETTDRIWRLLDSQFDDLISYLLSESGSPRHPPFPIQASRHNRHRFDDWDAIAMHHIFRDPWERKFPLTKPNNGRDVITECDYPEQGDMLDRLDVLAEATPDEGGDSPFCPSPYRTPRAGSPVLDDMRPQPESRGSPLGRNTPSLGSPSPAREDLTDGESEVRRHYDEVETLRGETISIRDEIATSADANKISSSSPKTSTLS</sequence>
<reference evidence="2" key="1">
    <citation type="journal article" date="2023" name="Mol. Phylogenet. Evol.">
        <title>Genome-scale phylogeny and comparative genomics of the fungal order Sordariales.</title>
        <authorList>
            <person name="Hensen N."/>
            <person name="Bonometti L."/>
            <person name="Westerberg I."/>
            <person name="Brannstrom I.O."/>
            <person name="Guillou S."/>
            <person name="Cros-Aarteil S."/>
            <person name="Calhoun S."/>
            <person name="Haridas S."/>
            <person name="Kuo A."/>
            <person name="Mondo S."/>
            <person name="Pangilinan J."/>
            <person name="Riley R."/>
            <person name="LaButti K."/>
            <person name="Andreopoulos B."/>
            <person name="Lipzen A."/>
            <person name="Chen C."/>
            <person name="Yan M."/>
            <person name="Daum C."/>
            <person name="Ng V."/>
            <person name="Clum A."/>
            <person name="Steindorff A."/>
            <person name="Ohm R.A."/>
            <person name="Martin F."/>
            <person name="Silar P."/>
            <person name="Natvig D.O."/>
            <person name="Lalanne C."/>
            <person name="Gautier V."/>
            <person name="Ament-Velasquez S.L."/>
            <person name="Kruys A."/>
            <person name="Hutchinson M.I."/>
            <person name="Powell A.J."/>
            <person name="Barry K."/>
            <person name="Miller A.N."/>
            <person name="Grigoriev I.V."/>
            <person name="Debuchy R."/>
            <person name="Gladieux P."/>
            <person name="Hiltunen Thoren M."/>
            <person name="Johannesson H."/>
        </authorList>
    </citation>
    <scope>NUCLEOTIDE SEQUENCE</scope>
    <source>
        <strain evidence="2">PSN324</strain>
    </source>
</reference>
<feature type="compositionally biased region" description="Low complexity" evidence="1">
    <location>
        <begin position="433"/>
        <end position="443"/>
    </location>
</feature>
<feature type="compositionally biased region" description="Basic and acidic residues" evidence="1">
    <location>
        <begin position="391"/>
        <end position="423"/>
    </location>
</feature>
<keyword evidence="3" id="KW-1185">Reference proteome</keyword>
<comment type="caution">
    <text evidence="2">The sequence shown here is derived from an EMBL/GenBank/DDBJ whole genome shotgun (WGS) entry which is preliminary data.</text>
</comment>
<name>A0AAV9HB01_9PEZI</name>
<reference evidence="2" key="2">
    <citation type="submission" date="2023-06" db="EMBL/GenBank/DDBJ databases">
        <authorList>
            <consortium name="Lawrence Berkeley National Laboratory"/>
            <person name="Mondo S.J."/>
            <person name="Hensen N."/>
            <person name="Bonometti L."/>
            <person name="Westerberg I."/>
            <person name="Brannstrom I.O."/>
            <person name="Guillou S."/>
            <person name="Cros-Aarteil S."/>
            <person name="Calhoun S."/>
            <person name="Haridas S."/>
            <person name="Kuo A."/>
            <person name="Pangilinan J."/>
            <person name="Riley R."/>
            <person name="Labutti K."/>
            <person name="Andreopoulos B."/>
            <person name="Lipzen A."/>
            <person name="Chen C."/>
            <person name="Yanf M."/>
            <person name="Daum C."/>
            <person name="Ng V."/>
            <person name="Clum A."/>
            <person name="Steindorff A."/>
            <person name="Ohm R."/>
            <person name="Martin F."/>
            <person name="Silar P."/>
            <person name="Natvig D."/>
            <person name="Lalanne C."/>
            <person name="Gautier V."/>
            <person name="Ament-Velasquez S.L."/>
            <person name="Kruys A."/>
            <person name="Hutchinson M.I."/>
            <person name="Powell A.J."/>
            <person name="Barry K."/>
            <person name="Miller A.N."/>
            <person name="Grigoriev I.V."/>
            <person name="Debuchy R."/>
            <person name="Gladieux P."/>
            <person name="Thoren M.H."/>
            <person name="Johannesson H."/>
        </authorList>
    </citation>
    <scope>NUCLEOTIDE SEQUENCE</scope>
    <source>
        <strain evidence="2">PSN324</strain>
    </source>
</reference>
<evidence type="ECO:0000313" key="2">
    <source>
        <dbReference type="EMBL" id="KAK4457230.1"/>
    </source>
</evidence>
<organism evidence="2 3">
    <name type="scientific">Cladorrhinum samala</name>
    <dbReference type="NCBI Taxonomy" id="585594"/>
    <lineage>
        <taxon>Eukaryota</taxon>
        <taxon>Fungi</taxon>
        <taxon>Dikarya</taxon>
        <taxon>Ascomycota</taxon>
        <taxon>Pezizomycotina</taxon>
        <taxon>Sordariomycetes</taxon>
        <taxon>Sordariomycetidae</taxon>
        <taxon>Sordariales</taxon>
        <taxon>Podosporaceae</taxon>
        <taxon>Cladorrhinum</taxon>
    </lineage>
</organism>
<accession>A0AAV9HB01</accession>
<dbReference type="EMBL" id="MU865127">
    <property type="protein sequence ID" value="KAK4457230.1"/>
    <property type="molecule type" value="Genomic_DNA"/>
</dbReference>